<keyword evidence="1" id="KW-0620">Polyamine biosynthesis</keyword>
<gene>
    <name evidence="2" type="ORF">D3871_25995</name>
</gene>
<dbReference type="Gene3D" id="3.40.50.150">
    <property type="entry name" value="Vaccinia Virus protein VP39"/>
    <property type="match status" value="1"/>
</dbReference>
<sequence length="306" mass="33665">MCHSEMSSDLFRERSAMSSTSDFTGEPSLPRIRPPANALAELARPDGSATLPVITYSRYGDLILMHFNSRWDIGQGCMQISDPDWIALDIAQQMMGWMLFNERPAHIVQLGLGAATLTKFCYRHFPDARVTAVELNPAVVDACQAVFQLPADNQRLSVILMDALDFVSNSSNTGQIDVLQVDLYEESADGPALDTAEFYAACAQCLAPQGIMTVNLCGVSIDDIRQRNLDAMRDSFETILFFRTCGSNVVAIAFKSAPIVDVEALAERALCIERCTRLPAGTWLPDMMPACVEQEPRRNVFTAPAT</sequence>
<dbReference type="Pfam" id="PF01564">
    <property type="entry name" value="Spermine_synth"/>
    <property type="match status" value="1"/>
</dbReference>
<accession>A0A3A3FFZ2</accession>
<dbReference type="PANTHER" id="PTHR43317:SF1">
    <property type="entry name" value="THERMOSPERMINE SYNTHASE ACAULIS5"/>
    <property type="match status" value="1"/>
</dbReference>
<name>A0A3A3FFZ2_9BURK</name>
<proteinExistence type="predicted"/>
<dbReference type="InterPro" id="IPR029063">
    <property type="entry name" value="SAM-dependent_MTases_sf"/>
</dbReference>
<protein>
    <submittedName>
        <fullName evidence="2">Spermidine synthase</fullName>
    </submittedName>
</protein>
<dbReference type="SUPFAM" id="SSF53335">
    <property type="entry name" value="S-adenosyl-L-methionine-dependent methyltransferases"/>
    <property type="match status" value="1"/>
</dbReference>
<dbReference type="AlphaFoldDB" id="A0A3A3FFZ2"/>
<evidence type="ECO:0000313" key="2">
    <source>
        <dbReference type="EMBL" id="RJF92100.1"/>
    </source>
</evidence>
<dbReference type="PANTHER" id="PTHR43317">
    <property type="entry name" value="THERMOSPERMINE SYNTHASE ACAULIS5"/>
    <property type="match status" value="1"/>
</dbReference>
<organism evidence="2 3">
    <name type="scientific">Noviherbaspirillum saxi</name>
    <dbReference type="NCBI Taxonomy" id="2320863"/>
    <lineage>
        <taxon>Bacteria</taxon>
        <taxon>Pseudomonadati</taxon>
        <taxon>Pseudomonadota</taxon>
        <taxon>Betaproteobacteria</taxon>
        <taxon>Burkholderiales</taxon>
        <taxon>Oxalobacteraceae</taxon>
        <taxon>Noviherbaspirillum</taxon>
    </lineage>
</organism>
<dbReference type="GO" id="GO:0006596">
    <property type="term" value="P:polyamine biosynthetic process"/>
    <property type="evidence" value="ECO:0007669"/>
    <property type="project" value="UniProtKB-KW"/>
</dbReference>
<dbReference type="EMBL" id="QYUO01000003">
    <property type="protein sequence ID" value="RJF92100.1"/>
    <property type="molecule type" value="Genomic_DNA"/>
</dbReference>
<comment type="caution">
    <text evidence="2">The sequence shown here is derived from an EMBL/GenBank/DDBJ whole genome shotgun (WGS) entry which is preliminary data.</text>
</comment>
<keyword evidence="3" id="KW-1185">Reference proteome</keyword>
<evidence type="ECO:0000256" key="1">
    <source>
        <dbReference type="ARBA" id="ARBA00023115"/>
    </source>
</evidence>
<evidence type="ECO:0000313" key="3">
    <source>
        <dbReference type="Proteomes" id="UP000265955"/>
    </source>
</evidence>
<reference evidence="3" key="1">
    <citation type="submission" date="2018-09" db="EMBL/GenBank/DDBJ databases">
        <authorList>
            <person name="Zhu H."/>
        </authorList>
    </citation>
    <scope>NUCLEOTIDE SEQUENCE [LARGE SCALE GENOMIC DNA]</scope>
    <source>
        <strain evidence="3">K1R23-30</strain>
    </source>
</reference>
<dbReference type="Proteomes" id="UP000265955">
    <property type="component" value="Unassembled WGS sequence"/>
</dbReference>